<protein>
    <submittedName>
        <fullName evidence="1">Uncharacterized protein</fullName>
    </submittedName>
</protein>
<gene>
    <name evidence="1" type="ORF">M9H77_21363</name>
</gene>
<keyword evidence="2" id="KW-1185">Reference proteome</keyword>
<proteinExistence type="predicted"/>
<organism evidence="1 2">
    <name type="scientific">Catharanthus roseus</name>
    <name type="common">Madagascar periwinkle</name>
    <name type="synonym">Vinca rosea</name>
    <dbReference type="NCBI Taxonomy" id="4058"/>
    <lineage>
        <taxon>Eukaryota</taxon>
        <taxon>Viridiplantae</taxon>
        <taxon>Streptophyta</taxon>
        <taxon>Embryophyta</taxon>
        <taxon>Tracheophyta</taxon>
        <taxon>Spermatophyta</taxon>
        <taxon>Magnoliopsida</taxon>
        <taxon>eudicotyledons</taxon>
        <taxon>Gunneridae</taxon>
        <taxon>Pentapetalae</taxon>
        <taxon>asterids</taxon>
        <taxon>lamiids</taxon>
        <taxon>Gentianales</taxon>
        <taxon>Apocynaceae</taxon>
        <taxon>Rauvolfioideae</taxon>
        <taxon>Vinceae</taxon>
        <taxon>Catharanthinae</taxon>
        <taxon>Catharanthus</taxon>
    </lineage>
</organism>
<reference evidence="2" key="1">
    <citation type="journal article" date="2023" name="Nat. Plants">
        <title>Single-cell RNA sequencing provides a high-resolution roadmap for understanding the multicellular compartmentation of specialized metabolism.</title>
        <authorList>
            <person name="Sun S."/>
            <person name="Shen X."/>
            <person name="Li Y."/>
            <person name="Li Y."/>
            <person name="Wang S."/>
            <person name="Li R."/>
            <person name="Zhang H."/>
            <person name="Shen G."/>
            <person name="Guo B."/>
            <person name="Wei J."/>
            <person name="Xu J."/>
            <person name="St-Pierre B."/>
            <person name="Chen S."/>
            <person name="Sun C."/>
        </authorList>
    </citation>
    <scope>NUCLEOTIDE SEQUENCE [LARGE SCALE GENOMIC DNA]</scope>
</reference>
<sequence>MSVALPFDRYTIEEADHERYRPWLDEQNTEDNKLGEDKGRKSIVLKVNEDDHICLSNNEDEIEDMALVMRKFKRFYKKYFNTRGKNPPFKKGGQTDCSKAIEKEKGALEEKLEALKRKKKVKGLIGTWDQDSSESEGEEKANLCFTAIENEVQSTPPNLSNHADDNDDDLNSLIIEMYGECKKVSKRNKDLKNKTQVLLDENSKLIYENKTLLESLEILKNEKECSNKNFQKLVLENKNLCEKVSSLEKCLIDYESLKKKLSFNRIKEAYLKSQSYTLRSKGKSFLFKENWLLNPSQKSVIRFSGLVIRFSHPIFKTGHPIFSKAEKSNVRFLRGIIRFLKDRQNLSVSKIDRPISKRGSSDFLVRF</sequence>
<dbReference type="EMBL" id="CM044705">
    <property type="protein sequence ID" value="KAI5662040.1"/>
    <property type="molecule type" value="Genomic_DNA"/>
</dbReference>
<evidence type="ECO:0000313" key="2">
    <source>
        <dbReference type="Proteomes" id="UP001060085"/>
    </source>
</evidence>
<accession>A0ACC0ANU4</accession>
<comment type="caution">
    <text evidence="1">The sequence shown here is derived from an EMBL/GenBank/DDBJ whole genome shotgun (WGS) entry which is preliminary data.</text>
</comment>
<name>A0ACC0ANU4_CATRO</name>
<dbReference type="Proteomes" id="UP001060085">
    <property type="component" value="Linkage Group LG05"/>
</dbReference>
<evidence type="ECO:0000313" key="1">
    <source>
        <dbReference type="EMBL" id="KAI5662040.1"/>
    </source>
</evidence>